<dbReference type="RefSeq" id="WP_183439798.1">
    <property type="nucleotide sequence ID" value="NZ_JACHXD010000002.1"/>
</dbReference>
<keyword evidence="1" id="KW-0732">Signal</keyword>
<comment type="caution">
    <text evidence="2">The sequence shown here is derived from an EMBL/GenBank/DDBJ whole genome shotgun (WGS) entry which is preliminary data.</text>
</comment>
<dbReference type="AlphaFoldDB" id="A0A7W5B7I3"/>
<evidence type="ECO:0000313" key="3">
    <source>
        <dbReference type="Proteomes" id="UP000541535"/>
    </source>
</evidence>
<keyword evidence="3" id="KW-1185">Reference proteome</keyword>
<gene>
    <name evidence="2" type="ORF">FHS03_000884</name>
</gene>
<dbReference type="InterPro" id="IPR049973">
    <property type="entry name" value="STY0301-like"/>
</dbReference>
<dbReference type="NCBIfam" id="NF042415">
    <property type="entry name" value="STY0301_fam"/>
    <property type="match status" value="1"/>
</dbReference>
<protein>
    <submittedName>
        <fullName evidence="2">Uncharacterized protein</fullName>
    </submittedName>
</protein>
<organism evidence="2 3">
    <name type="scientific">Pseudoduganella violacea</name>
    <dbReference type="NCBI Taxonomy" id="1715466"/>
    <lineage>
        <taxon>Bacteria</taxon>
        <taxon>Pseudomonadati</taxon>
        <taxon>Pseudomonadota</taxon>
        <taxon>Betaproteobacteria</taxon>
        <taxon>Burkholderiales</taxon>
        <taxon>Oxalobacteraceae</taxon>
        <taxon>Telluria group</taxon>
        <taxon>Pseudoduganella</taxon>
    </lineage>
</organism>
<reference evidence="2 3" key="1">
    <citation type="submission" date="2020-08" db="EMBL/GenBank/DDBJ databases">
        <title>Genomic Encyclopedia of Type Strains, Phase III (KMG-III): the genomes of soil and plant-associated and newly described type strains.</title>
        <authorList>
            <person name="Whitman W."/>
        </authorList>
    </citation>
    <scope>NUCLEOTIDE SEQUENCE [LARGE SCALE GENOMIC DNA]</scope>
    <source>
        <strain evidence="2 3">CECT 8897</strain>
    </source>
</reference>
<feature type="signal peptide" evidence="1">
    <location>
        <begin position="1"/>
        <end position="20"/>
    </location>
</feature>
<dbReference type="Proteomes" id="UP000541535">
    <property type="component" value="Unassembled WGS sequence"/>
</dbReference>
<name>A0A7W5B7I3_9BURK</name>
<accession>A0A7W5B7I3</accession>
<proteinExistence type="predicted"/>
<feature type="chain" id="PRO_5031483913" evidence="1">
    <location>
        <begin position="21"/>
        <end position="140"/>
    </location>
</feature>
<dbReference type="EMBL" id="JACHXD010000002">
    <property type="protein sequence ID" value="MBB3117858.1"/>
    <property type="molecule type" value="Genomic_DNA"/>
</dbReference>
<sequence>MKLKPTIFVFAIWATGLCHAYASTSHEIECPTEISAAALAINAPEGWSAYAQEGLRLRSAEPALGPPEEKAFLKPGSTKSIKGGSIDSWLELSGSGPTGKWIVCRYGERGEITLSKKLHDNTSACTVSSRREQVQVSCTW</sequence>
<evidence type="ECO:0000256" key="1">
    <source>
        <dbReference type="SAM" id="SignalP"/>
    </source>
</evidence>
<evidence type="ECO:0000313" key="2">
    <source>
        <dbReference type="EMBL" id="MBB3117858.1"/>
    </source>
</evidence>